<reference evidence="1" key="2">
    <citation type="submission" date="2025-08" db="UniProtKB">
        <authorList>
            <consortium name="Ensembl"/>
        </authorList>
    </citation>
    <scope>IDENTIFICATION</scope>
</reference>
<dbReference type="PANTHER" id="PTHR32193:SF3">
    <property type="entry name" value="REGULATOR OF CELL CYCLE RGCC"/>
    <property type="match status" value="1"/>
</dbReference>
<keyword evidence="2" id="KW-1185">Reference proteome</keyword>
<protein>
    <submittedName>
        <fullName evidence="1">Regulator of cell cycle</fullName>
    </submittedName>
</protein>
<dbReference type="PANTHER" id="PTHR32193">
    <property type="entry name" value="REGULATOR OF CELL CYCLE RGCC"/>
    <property type="match status" value="1"/>
</dbReference>
<dbReference type="Pfam" id="PF15151">
    <property type="entry name" value="RGCC"/>
    <property type="match status" value="1"/>
</dbReference>
<dbReference type="GO" id="GO:0051726">
    <property type="term" value="P:regulation of cell cycle"/>
    <property type="evidence" value="ECO:0007669"/>
    <property type="project" value="InterPro"/>
</dbReference>
<reference evidence="1" key="3">
    <citation type="submission" date="2025-09" db="UniProtKB">
        <authorList>
            <consortium name="Ensembl"/>
        </authorList>
    </citation>
    <scope>IDENTIFICATION</scope>
</reference>
<organism evidence="1 2">
    <name type="scientific">Esox lucius</name>
    <name type="common">Northern pike</name>
    <dbReference type="NCBI Taxonomy" id="8010"/>
    <lineage>
        <taxon>Eukaryota</taxon>
        <taxon>Metazoa</taxon>
        <taxon>Chordata</taxon>
        <taxon>Craniata</taxon>
        <taxon>Vertebrata</taxon>
        <taxon>Euteleostomi</taxon>
        <taxon>Actinopterygii</taxon>
        <taxon>Neopterygii</taxon>
        <taxon>Teleostei</taxon>
        <taxon>Protacanthopterygii</taxon>
        <taxon>Esociformes</taxon>
        <taxon>Esocidae</taxon>
        <taxon>Esox</taxon>
    </lineage>
</organism>
<evidence type="ECO:0000313" key="2">
    <source>
        <dbReference type="Proteomes" id="UP000265140"/>
    </source>
</evidence>
<name>A0AAY5K912_ESOLU</name>
<proteinExistence type="predicted"/>
<dbReference type="GeneTree" id="ENSGT00390000011709"/>
<reference evidence="1 2" key="1">
    <citation type="submission" date="2020-02" db="EMBL/GenBank/DDBJ databases">
        <title>Esox lucius (northern pike) genome, fEsoLuc1, primary haplotype.</title>
        <authorList>
            <person name="Myers G."/>
            <person name="Karagic N."/>
            <person name="Meyer A."/>
            <person name="Pippel M."/>
            <person name="Reichard M."/>
            <person name="Winkler S."/>
            <person name="Tracey A."/>
            <person name="Sims Y."/>
            <person name="Howe K."/>
            <person name="Rhie A."/>
            <person name="Formenti G."/>
            <person name="Durbin R."/>
            <person name="Fedrigo O."/>
            <person name="Jarvis E.D."/>
        </authorList>
    </citation>
    <scope>NUCLEOTIDE SEQUENCE [LARGE SCALE GENOMIC DNA]</scope>
</reference>
<evidence type="ECO:0000313" key="1">
    <source>
        <dbReference type="Ensembl" id="ENSELUP00000085246.1"/>
    </source>
</evidence>
<dbReference type="AlphaFoldDB" id="A0AAY5K912"/>
<dbReference type="Proteomes" id="UP000265140">
    <property type="component" value="Chromosome 20"/>
</dbReference>
<dbReference type="InterPro" id="IPR029252">
    <property type="entry name" value="RGCC"/>
</dbReference>
<dbReference type="Ensembl" id="ENSELUT00000100162.1">
    <property type="protein sequence ID" value="ENSELUP00000085246.1"/>
    <property type="gene ID" value="ENSELUG00000018127.3"/>
</dbReference>
<accession>A0AAY5K912</accession>
<sequence>MKSPKLKSQSKRNFLEEKDDLSDVLGEFDAVIEDFSSPVENRHFRYDEHLKTMKRRSSASVSDSGFSDSEKNLPACLCIQNALSLTSIPVPGGLPSTTPTRGIPRSAIHQFSHTMALPFRRNATLLQTTTEKTGPMQESHSPPGLTLVYHTSSHYNTIFLNFSSNNILITFITFSFKYY</sequence>